<evidence type="ECO:0000313" key="3">
    <source>
        <dbReference type="Proteomes" id="UP000183995"/>
    </source>
</evidence>
<sequence>MVTVQTEQGFIRIASDVFTIIAGVAATNCFGVKGMTVRSVTDGLVHLLKRESMGKGVHITYNDNGTISIELHIAVDQGVNIPVLCTNIIEEVRYKVALATGVEIKSVDVFVDSMMIG</sequence>
<accession>A0A1M5W657</accession>
<gene>
    <name evidence="2" type="ORF">SAMN02745823_01086</name>
</gene>
<dbReference type="InterPro" id="IPR005531">
    <property type="entry name" value="Asp23"/>
</dbReference>
<dbReference type="PANTHER" id="PTHR34297">
    <property type="entry name" value="HYPOTHETICAL CYTOSOLIC PROTEIN-RELATED"/>
    <property type="match status" value="1"/>
</dbReference>
<dbReference type="RefSeq" id="WP_073076646.1">
    <property type="nucleotide sequence ID" value="NZ_FQXV01000003.1"/>
</dbReference>
<evidence type="ECO:0000256" key="1">
    <source>
        <dbReference type="ARBA" id="ARBA00005721"/>
    </source>
</evidence>
<dbReference type="Pfam" id="PF03780">
    <property type="entry name" value="Asp23"/>
    <property type="match status" value="1"/>
</dbReference>
<name>A0A1M5W657_9FIRM</name>
<dbReference type="Proteomes" id="UP000183995">
    <property type="component" value="Unassembled WGS sequence"/>
</dbReference>
<protein>
    <submittedName>
        <fullName evidence="2">Uncharacterized conserved protein YloU, alkaline shock protein (Asp23) family</fullName>
    </submittedName>
</protein>
<dbReference type="STRING" id="1123282.SAMN02745823_01086"/>
<organism evidence="2 3">
    <name type="scientific">Sporobacter termitidis DSM 10068</name>
    <dbReference type="NCBI Taxonomy" id="1123282"/>
    <lineage>
        <taxon>Bacteria</taxon>
        <taxon>Bacillati</taxon>
        <taxon>Bacillota</taxon>
        <taxon>Clostridia</taxon>
        <taxon>Eubacteriales</taxon>
        <taxon>Oscillospiraceae</taxon>
        <taxon>Sporobacter</taxon>
    </lineage>
</organism>
<dbReference type="EMBL" id="FQXV01000003">
    <property type="protein sequence ID" value="SHH82957.1"/>
    <property type="molecule type" value="Genomic_DNA"/>
</dbReference>
<dbReference type="PANTHER" id="PTHR34297:SF2">
    <property type="entry name" value="ASP23_GLS24 FAMILY ENVELOPE STRESS RESPONSE PROTEIN"/>
    <property type="match status" value="1"/>
</dbReference>
<comment type="similarity">
    <text evidence="1">Belongs to the asp23 family.</text>
</comment>
<reference evidence="2 3" key="1">
    <citation type="submission" date="2016-11" db="EMBL/GenBank/DDBJ databases">
        <authorList>
            <person name="Jaros S."/>
            <person name="Januszkiewicz K."/>
            <person name="Wedrychowicz H."/>
        </authorList>
    </citation>
    <scope>NUCLEOTIDE SEQUENCE [LARGE SCALE GENOMIC DNA]</scope>
    <source>
        <strain evidence="2 3">DSM 10068</strain>
    </source>
</reference>
<keyword evidence="3" id="KW-1185">Reference proteome</keyword>
<proteinExistence type="inferred from homology"/>
<dbReference type="OrthoDB" id="9791482at2"/>
<dbReference type="AlphaFoldDB" id="A0A1M5W657"/>
<evidence type="ECO:0000313" key="2">
    <source>
        <dbReference type="EMBL" id="SHH82957.1"/>
    </source>
</evidence>